<keyword evidence="4" id="KW-1185">Reference proteome</keyword>
<evidence type="ECO:0000259" key="2">
    <source>
        <dbReference type="Pfam" id="PF00857"/>
    </source>
</evidence>
<protein>
    <submittedName>
        <fullName evidence="3">Nicotinamidase-related amidase</fullName>
    </submittedName>
</protein>
<dbReference type="InterPro" id="IPR050272">
    <property type="entry name" value="Isochorismatase-like_hydrls"/>
</dbReference>
<dbReference type="Pfam" id="PF00857">
    <property type="entry name" value="Isochorismatase"/>
    <property type="match status" value="1"/>
</dbReference>
<name>A0A841FX91_9ACTN</name>
<gene>
    <name evidence="3" type="ORF">HNR73_007257</name>
</gene>
<sequence length="183" mass="19435">MTDTTALLVLDFQPAILAALPDTEGLISRVAAAVAGTRADGGTIAHVRVAFTEADWAAVPAANKAFTVLADRRLMRHDDPAADFHPRLAPEPGDLVVRKTRIGALSTTDLDRRLRERGITALVLAGVTTSGVVLSTALEAADRDYRLSVLAGGVADPDPRVHEVLMSEVLPRTAEIVDGVRDR</sequence>
<comment type="caution">
    <text evidence="3">The sequence shown here is derived from an EMBL/GenBank/DDBJ whole genome shotgun (WGS) entry which is preliminary data.</text>
</comment>
<dbReference type="PANTHER" id="PTHR43540">
    <property type="entry name" value="PEROXYUREIDOACRYLATE/UREIDOACRYLATE AMIDOHYDROLASE-RELATED"/>
    <property type="match status" value="1"/>
</dbReference>
<evidence type="ECO:0000313" key="4">
    <source>
        <dbReference type="Proteomes" id="UP000548476"/>
    </source>
</evidence>
<feature type="domain" description="Isochorismatase-like" evidence="2">
    <location>
        <begin position="5"/>
        <end position="178"/>
    </location>
</feature>
<dbReference type="EMBL" id="JACHGT010000021">
    <property type="protein sequence ID" value="MBB6039363.1"/>
    <property type="molecule type" value="Genomic_DNA"/>
</dbReference>
<dbReference type="InterPro" id="IPR000868">
    <property type="entry name" value="Isochorismatase-like_dom"/>
</dbReference>
<keyword evidence="1" id="KW-0378">Hydrolase</keyword>
<dbReference type="GO" id="GO:0016787">
    <property type="term" value="F:hydrolase activity"/>
    <property type="evidence" value="ECO:0007669"/>
    <property type="project" value="UniProtKB-KW"/>
</dbReference>
<evidence type="ECO:0000256" key="1">
    <source>
        <dbReference type="ARBA" id="ARBA00022801"/>
    </source>
</evidence>
<accession>A0A841FX91</accession>
<dbReference type="AlphaFoldDB" id="A0A841FX91"/>
<dbReference type="SUPFAM" id="SSF52499">
    <property type="entry name" value="Isochorismatase-like hydrolases"/>
    <property type="match status" value="1"/>
</dbReference>
<evidence type="ECO:0000313" key="3">
    <source>
        <dbReference type="EMBL" id="MBB6039363.1"/>
    </source>
</evidence>
<dbReference type="InterPro" id="IPR036380">
    <property type="entry name" value="Isochorismatase-like_sf"/>
</dbReference>
<organism evidence="3 4">
    <name type="scientific">Phytomonospora endophytica</name>
    <dbReference type="NCBI Taxonomy" id="714109"/>
    <lineage>
        <taxon>Bacteria</taxon>
        <taxon>Bacillati</taxon>
        <taxon>Actinomycetota</taxon>
        <taxon>Actinomycetes</taxon>
        <taxon>Micromonosporales</taxon>
        <taxon>Micromonosporaceae</taxon>
        <taxon>Phytomonospora</taxon>
    </lineage>
</organism>
<dbReference type="RefSeq" id="WP_184792453.1">
    <property type="nucleotide sequence ID" value="NZ_BONT01000077.1"/>
</dbReference>
<dbReference type="Gene3D" id="3.40.50.850">
    <property type="entry name" value="Isochorismatase-like"/>
    <property type="match status" value="1"/>
</dbReference>
<reference evidence="3 4" key="1">
    <citation type="submission" date="2020-08" db="EMBL/GenBank/DDBJ databases">
        <title>Genomic Encyclopedia of Type Strains, Phase IV (KMG-IV): sequencing the most valuable type-strain genomes for metagenomic binning, comparative biology and taxonomic classification.</title>
        <authorList>
            <person name="Goeker M."/>
        </authorList>
    </citation>
    <scope>NUCLEOTIDE SEQUENCE [LARGE SCALE GENOMIC DNA]</scope>
    <source>
        <strain evidence="3 4">YIM 65646</strain>
    </source>
</reference>
<proteinExistence type="predicted"/>
<dbReference type="Proteomes" id="UP000548476">
    <property type="component" value="Unassembled WGS sequence"/>
</dbReference>
<dbReference type="CDD" id="cd00431">
    <property type="entry name" value="cysteine_hydrolases"/>
    <property type="match status" value="1"/>
</dbReference>